<sequence>FFFSCVKLTSTCLCYFDLPGPLSKQQNQGPSVNKSRQRLQQKKVPQKIEEKLELPDGAALSPLEKVEQQEARSQEVEVGLKQSCNSDPTVATSHPLVKKKMELQEKSRWEILQQEQKLMEEKNKRKKAFLAKAIAE</sequence>
<organism evidence="2 3">
    <name type="scientific">Notechis scutatus</name>
    <name type="common">mainland tiger snake</name>
    <dbReference type="NCBI Taxonomy" id="8663"/>
    <lineage>
        <taxon>Eukaryota</taxon>
        <taxon>Metazoa</taxon>
        <taxon>Chordata</taxon>
        <taxon>Craniata</taxon>
        <taxon>Vertebrata</taxon>
        <taxon>Euteleostomi</taxon>
        <taxon>Lepidosauria</taxon>
        <taxon>Squamata</taxon>
        <taxon>Bifurcata</taxon>
        <taxon>Unidentata</taxon>
        <taxon>Episquamata</taxon>
        <taxon>Toxicofera</taxon>
        <taxon>Serpentes</taxon>
        <taxon>Colubroidea</taxon>
        <taxon>Elapidae</taxon>
        <taxon>Hydrophiinae</taxon>
        <taxon>Notechis</taxon>
    </lineage>
</organism>
<feature type="non-terminal residue" evidence="3">
    <location>
        <position position="1"/>
    </location>
</feature>
<evidence type="ECO:0000313" key="2">
    <source>
        <dbReference type="Proteomes" id="UP000504612"/>
    </source>
</evidence>
<accession>A0A6J1WB50</accession>
<dbReference type="AlphaFoldDB" id="A0A6J1WB50"/>
<name>A0A6J1WB50_9SAUR</name>
<evidence type="ECO:0000256" key="1">
    <source>
        <dbReference type="SAM" id="MobiDB-lite"/>
    </source>
</evidence>
<keyword evidence="2" id="KW-1185">Reference proteome</keyword>
<feature type="compositionally biased region" description="Polar residues" evidence="1">
    <location>
        <begin position="24"/>
        <end position="34"/>
    </location>
</feature>
<gene>
    <name evidence="3" type="primary">LOC113432179</name>
</gene>
<dbReference type="Proteomes" id="UP000504612">
    <property type="component" value="Unplaced"/>
</dbReference>
<protein>
    <submittedName>
        <fullName evidence="3">RAB6-interacting golgin-like</fullName>
    </submittedName>
</protein>
<proteinExistence type="predicted"/>
<dbReference type="GeneID" id="113432179"/>
<reference evidence="3" key="1">
    <citation type="submission" date="2025-08" db="UniProtKB">
        <authorList>
            <consortium name="RefSeq"/>
        </authorList>
    </citation>
    <scope>IDENTIFICATION</scope>
</reference>
<evidence type="ECO:0000313" key="3">
    <source>
        <dbReference type="RefSeq" id="XP_026550153.1"/>
    </source>
</evidence>
<dbReference type="KEGG" id="nss:113432179"/>
<feature type="compositionally biased region" description="Basic residues" evidence="1">
    <location>
        <begin position="35"/>
        <end position="45"/>
    </location>
</feature>
<feature type="non-terminal residue" evidence="3">
    <location>
        <position position="136"/>
    </location>
</feature>
<dbReference type="RefSeq" id="XP_026550153.1">
    <property type="nucleotide sequence ID" value="XM_026694368.1"/>
</dbReference>
<feature type="region of interest" description="Disordered" evidence="1">
    <location>
        <begin position="24"/>
        <end position="48"/>
    </location>
</feature>